<dbReference type="SUPFAM" id="SSF56796">
    <property type="entry name" value="Dehydroquinate synthase-like"/>
    <property type="match status" value="1"/>
</dbReference>
<dbReference type="RefSeq" id="WP_045372716.1">
    <property type="nucleotide sequence ID" value="NZ_BBNY01000090.1"/>
</dbReference>
<dbReference type="CDD" id="cd08188">
    <property type="entry name" value="PDDH"/>
    <property type="match status" value="1"/>
</dbReference>
<dbReference type="FunFam" id="1.20.1090.10:FF:000001">
    <property type="entry name" value="Aldehyde-alcohol dehydrogenase"/>
    <property type="match status" value="1"/>
</dbReference>
<dbReference type="GO" id="GO:0004022">
    <property type="term" value="F:alcohol dehydrogenase (NAD+) activity"/>
    <property type="evidence" value="ECO:0007669"/>
    <property type="project" value="UniProtKB-EC"/>
</dbReference>
<dbReference type="Pfam" id="PF25137">
    <property type="entry name" value="ADH_Fe_C"/>
    <property type="match status" value="1"/>
</dbReference>
<dbReference type="AlphaFoldDB" id="A0A098LVB7"/>
<feature type="domain" description="Alcohol dehydrogenase iron-type/glycerol dehydrogenase GldA" evidence="5">
    <location>
        <begin position="13"/>
        <end position="178"/>
    </location>
</feature>
<dbReference type="PANTHER" id="PTHR11496">
    <property type="entry name" value="ALCOHOL DEHYDROGENASE"/>
    <property type="match status" value="1"/>
</dbReference>
<dbReference type="InterPro" id="IPR001670">
    <property type="entry name" value="ADH_Fe/GldA"/>
</dbReference>
<dbReference type="Gene3D" id="1.20.1090.10">
    <property type="entry name" value="Dehydroquinate synthase-like - alpha domain"/>
    <property type="match status" value="1"/>
</dbReference>
<keyword evidence="8" id="KW-1185">Reference proteome</keyword>
<name>A0A098LVB7_9FLAO</name>
<evidence type="ECO:0000256" key="4">
    <source>
        <dbReference type="ARBA" id="ARBA00023027"/>
    </source>
</evidence>
<dbReference type="InterPro" id="IPR056798">
    <property type="entry name" value="ADH_Fe_C"/>
</dbReference>
<dbReference type="Pfam" id="PF00465">
    <property type="entry name" value="Fe-ADH"/>
    <property type="match status" value="1"/>
</dbReference>
<dbReference type="InterPro" id="IPR018211">
    <property type="entry name" value="ADH_Fe_CS"/>
</dbReference>
<dbReference type="GO" id="GO:0046872">
    <property type="term" value="F:metal ion binding"/>
    <property type="evidence" value="ECO:0007669"/>
    <property type="project" value="InterPro"/>
</dbReference>
<dbReference type="EMBL" id="BBNY01000090">
    <property type="protein sequence ID" value="GAL90845.1"/>
    <property type="molecule type" value="Genomic_DNA"/>
</dbReference>
<proteinExistence type="inferred from homology"/>
<feature type="domain" description="Fe-containing alcohol dehydrogenase-like C-terminal" evidence="6">
    <location>
        <begin position="189"/>
        <end position="384"/>
    </location>
</feature>
<dbReference type="FunFam" id="3.40.50.1970:FF:000003">
    <property type="entry name" value="Alcohol dehydrogenase, iron-containing"/>
    <property type="match status" value="1"/>
</dbReference>
<comment type="cofactor">
    <cofactor evidence="1">
        <name>Fe cation</name>
        <dbReference type="ChEBI" id="CHEBI:24875"/>
    </cofactor>
</comment>
<evidence type="ECO:0000313" key="7">
    <source>
        <dbReference type="EMBL" id="GAL90845.1"/>
    </source>
</evidence>
<evidence type="ECO:0000259" key="5">
    <source>
        <dbReference type="Pfam" id="PF00465"/>
    </source>
</evidence>
<evidence type="ECO:0000256" key="1">
    <source>
        <dbReference type="ARBA" id="ARBA00001962"/>
    </source>
</evidence>
<dbReference type="Proteomes" id="UP000030184">
    <property type="component" value="Unassembled WGS sequence"/>
</dbReference>
<sequence length="384" mass="40831">MLQNRRIYLPPLSLIGPDALDDLGEELKTLPYKKALFVTDKVLVQIGVAQTVLDVVKSANIEAVVFDDVHPNPTVKNVNDGLELLKENNCDFIITLGGGSPQDCGKAIGILATNGGDIGDYEGIHLSKHASLPIIAINTTAGTASEVTINYVITDEERHIKMVMVDKNCLVQIAVNDPKLMLGKPPALTAATGMDALTHAIETYVTKGAFGWSDALALEAIKLISQSLEKAVVDGQDLEARSKMAWGQFIAGQAFSNAGLGYVHSMAHQLGGMYDLPHGVANAILLPHVEQFNIPACAHKLKKVARAMGVGVLEMSDTQGANAAIEAIKALSKSVGIPSGLRELGVKEEDFEEMAKNALADVCTGGNPREVTLEDTIAIYKAAM</sequence>
<dbReference type="PROSITE" id="PS00060">
    <property type="entry name" value="ADH_IRON_2"/>
    <property type="match status" value="1"/>
</dbReference>
<gene>
    <name evidence="7" type="ORF">JCM19538_903</name>
</gene>
<protein>
    <submittedName>
        <fullName evidence="7">Alcohol dehydrogenase</fullName>
        <ecNumber evidence="7">1.1.1.1</ecNumber>
    </submittedName>
</protein>
<dbReference type="PANTHER" id="PTHR11496:SF102">
    <property type="entry name" value="ALCOHOL DEHYDROGENASE 4"/>
    <property type="match status" value="1"/>
</dbReference>
<dbReference type="OrthoDB" id="9801156at2"/>
<evidence type="ECO:0000256" key="3">
    <source>
        <dbReference type="ARBA" id="ARBA00023002"/>
    </source>
</evidence>
<accession>A0A098LVB7</accession>
<evidence type="ECO:0000313" key="8">
    <source>
        <dbReference type="Proteomes" id="UP000030184"/>
    </source>
</evidence>
<dbReference type="Gene3D" id="3.40.50.1970">
    <property type="match status" value="1"/>
</dbReference>
<comment type="similarity">
    <text evidence="2">Belongs to the iron-containing alcohol dehydrogenase family.</text>
</comment>
<organism evidence="7 8">
    <name type="scientific">Jejuia pallidilutea</name>
    <dbReference type="NCBI Taxonomy" id="504487"/>
    <lineage>
        <taxon>Bacteria</taxon>
        <taxon>Pseudomonadati</taxon>
        <taxon>Bacteroidota</taxon>
        <taxon>Flavobacteriia</taxon>
        <taxon>Flavobacteriales</taxon>
        <taxon>Flavobacteriaceae</taxon>
        <taxon>Jejuia</taxon>
    </lineage>
</organism>
<reference evidence="8" key="1">
    <citation type="journal article" date="2014" name="Genome Announc.">
        <title>Draft Genome Sequence of Marine Flavobacterium Jejuia pallidilutea Strain 11shimoA1 and Pigmentation Mutants.</title>
        <authorList>
            <person name="Takatani N."/>
            <person name="Nakanishi M."/>
            <person name="Meirelles P."/>
            <person name="Mino S."/>
            <person name="Suda W."/>
            <person name="Oshima K."/>
            <person name="Hattori M."/>
            <person name="Ohkuma M."/>
            <person name="Hosokawa M."/>
            <person name="Miyashita K."/>
            <person name="Thompson F.L."/>
            <person name="Niwa A."/>
            <person name="Sawabe T."/>
            <person name="Sawabe T."/>
        </authorList>
    </citation>
    <scope>NUCLEOTIDE SEQUENCE [LARGE SCALE GENOMIC DNA]</scope>
    <source>
        <strain evidence="8">JCM 19538</strain>
    </source>
</reference>
<dbReference type="InterPro" id="IPR039697">
    <property type="entry name" value="Alcohol_dehydrogenase_Fe"/>
</dbReference>
<dbReference type="EC" id="1.1.1.1" evidence="7"/>
<comment type="caution">
    <text evidence="7">The sequence shown here is derived from an EMBL/GenBank/DDBJ whole genome shotgun (WGS) entry which is preliminary data.</text>
</comment>
<keyword evidence="3 7" id="KW-0560">Oxidoreductase</keyword>
<evidence type="ECO:0000259" key="6">
    <source>
        <dbReference type="Pfam" id="PF25137"/>
    </source>
</evidence>
<keyword evidence="4" id="KW-0520">NAD</keyword>
<dbReference type="PROSITE" id="PS00913">
    <property type="entry name" value="ADH_IRON_1"/>
    <property type="match status" value="1"/>
</dbReference>
<evidence type="ECO:0000256" key="2">
    <source>
        <dbReference type="ARBA" id="ARBA00007358"/>
    </source>
</evidence>